<dbReference type="PANTHER" id="PTHR48267">
    <property type="entry name" value="CUPREDOXIN SUPERFAMILY PROTEIN"/>
    <property type="match status" value="1"/>
</dbReference>
<accession>A0A4Q1SKJ5</accession>
<dbReference type="GO" id="GO:0016491">
    <property type="term" value="F:oxidoreductase activity"/>
    <property type="evidence" value="ECO:0007669"/>
    <property type="project" value="InterPro"/>
</dbReference>
<dbReference type="EMBL" id="SDMK01000001">
    <property type="protein sequence ID" value="RXS98224.1"/>
    <property type="molecule type" value="Genomic_DNA"/>
</dbReference>
<dbReference type="Proteomes" id="UP000290253">
    <property type="component" value="Unassembled WGS sequence"/>
</dbReference>
<dbReference type="AlphaFoldDB" id="A0A4Q1SKJ5"/>
<evidence type="ECO:0000259" key="2">
    <source>
        <dbReference type="Pfam" id="PF00394"/>
    </source>
</evidence>
<dbReference type="SUPFAM" id="SSF49503">
    <property type="entry name" value="Cupredoxins"/>
    <property type="match status" value="3"/>
</dbReference>
<feature type="domain" description="Plastocyanin-like" evidence="2">
    <location>
        <begin position="254"/>
        <end position="313"/>
    </location>
</feature>
<gene>
    <name evidence="5" type="ORF">ESZ00_07880</name>
</gene>
<dbReference type="Pfam" id="PF07731">
    <property type="entry name" value="Cu-oxidase_2"/>
    <property type="match status" value="1"/>
</dbReference>
<feature type="domain" description="Plastocyanin-like" evidence="4">
    <location>
        <begin position="123"/>
        <end position="188"/>
    </location>
</feature>
<dbReference type="Gene3D" id="2.60.40.420">
    <property type="entry name" value="Cupredoxins - blue copper proteins"/>
    <property type="match status" value="3"/>
</dbReference>
<dbReference type="PANTHER" id="PTHR48267:SF1">
    <property type="entry name" value="BILIRUBIN OXIDASE"/>
    <property type="match status" value="1"/>
</dbReference>
<evidence type="ECO:0000256" key="1">
    <source>
        <dbReference type="SAM" id="MobiDB-lite"/>
    </source>
</evidence>
<dbReference type="Pfam" id="PF00394">
    <property type="entry name" value="Cu-oxidase"/>
    <property type="match status" value="1"/>
</dbReference>
<proteinExistence type="predicted"/>
<feature type="region of interest" description="Disordered" evidence="1">
    <location>
        <begin position="442"/>
        <end position="461"/>
    </location>
</feature>
<comment type="caution">
    <text evidence="5">The sequence shown here is derived from an EMBL/GenBank/DDBJ whole genome shotgun (WGS) entry which is preliminary data.</text>
</comment>
<dbReference type="GO" id="GO:0005507">
    <property type="term" value="F:copper ion binding"/>
    <property type="evidence" value="ECO:0007669"/>
    <property type="project" value="InterPro"/>
</dbReference>
<feature type="domain" description="Plastocyanin-like" evidence="3">
    <location>
        <begin position="384"/>
        <end position="504"/>
    </location>
</feature>
<dbReference type="CDD" id="cd13891">
    <property type="entry name" value="CuRO_3_CotA_like"/>
    <property type="match status" value="1"/>
</dbReference>
<name>A0A4Q1SKJ5_9BACT</name>
<dbReference type="OrthoDB" id="9757546at2"/>
<organism evidence="5 6">
    <name type="scientific">Silvibacterium dinghuense</name>
    <dbReference type="NCBI Taxonomy" id="1560006"/>
    <lineage>
        <taxon>Bacteria</taxon>
        <taxon>Pseudomonadati</taxon>
        <taxon>Acidobacteriota</taxon>
        <taxon>Terriglobia</taxon>
        <taxon>Terriglobales</taxon>
        <taxon>Acidobacteriaceae</taxon>
        <taxon>Silvibacterium</taxon>
    </lineage>
</organism>
<keyword evidence="6" id="KW-1185">Reference proteome</keyword>
<protein>
    <submittedName>
        <fullName evidence="5">Bilirubin oxidase</fullName>
    </submittedName>
</protein>
<sequence>MPMHHMPATPQLDPSTLAPFVDSLPIPPVAKPIGMHPHPEQHGRTLPHYRIVQREVRIKVHRDLPPARMWVYGDSFPGPTLEIESGHGATVDWVNQLPARHFLPIDHTLMGADKSLPEVRSVTHLHGGRTPAKSDGYPEEWITPGQTQSCFYPSNQESALLFYHDHTMGINRLNIYAGMTGFAIVRDAHEASLALPGGPYEIPLLFADRLLGKDGQLVYPVAPDGDNPWVPEVFGNSILVNGKLLPYHEVEPRLYRLRLFNGSNGRFYRIALEGKPTLHVIGNDQGLLAAPVETKRIPLAPAERADVLVDFSDFAGKNVKLVSDSFDLMQFRVGAKASTPSHAIPKTLRDRPLPLDEKTAIRTRRLTLDETLDDIQNSMGMLLNKTPWHAPITEKPVLNTTEIWELVNLTEDSHPIHLHLVRFRVLDRRPLDTYGFQMTGEARFTGPAMPPEPLESGWKDTVRTDPGTITRILVPFEGYAGRYVWHCHILEHEDNEMMRPYEVLPG</sequence>
<reference evidence="5 6" key="1">
    <citation type="journal article" date="2016" name="Int. J. Syst. Evol. Microbiol.">
        <title>Acidipila dinghuensis sp. nov., an acidobacterium isolated from forest soil.</title>
        <authorList>
            <person name="Jiang Y.W."/>
            <person name="Wang J."/>
            <person name="Chen M.H."/>
            <person name="Lv Y.Y."/>
            <person name="Qiu L.H."/>
        </authorList>
    </citation>
    <scope>NUCLEOTIDE SEQUENCE [LARGE SCALE GENOMIC DNA]</scope>
    <source>
        <strain evidence="5 6">DHOF10</strain>
    </source>
</reference>
<dbReference type="Pfam" id="PF07732">
    <property type="entry name" value="Cu-oxidase_3"/>
    <property type="match status" value="1"/>
</dbReference>
<evidence type="ECO:0000313" key="6">
    <source>
        <dbReference type="Proteomes" id="UP000290253"/>
    </source>
</evidence>
<dbReference type="InterPro" id="IPR045087">
    <property type="entry name" value="Cu-oxidase_fam"/>
</dbReference>
<evidence type="ECO:0000313" key="5">
    <source>
        <dbReference type="EMBL" id="RXS98224.1"/>
    </source>
</evidence>
<dbReference type="InterPro" id="IPR011706">
    <property type="entry name" value="Cu-oxidase_C"/>
</dbReference>
<dbReference type="CDD" id="cd13844">
    <property type="entry name" value="CuRO_1_BOD_CotA_like"/>
    <property type="match status" value="1"/>
</dbReference>
<dbReference type="InterPro" id="IPR011707">
    <property type="entry name" value="Cu-oxidase-like_N"/>
</dbReference>
<dbReference type="InterPro" id="IPR008972">
    <property type="entry name" value="Cupredoxin"/>
</dbReference>
<dbReference type="InterPro" id="IPR001117">
    <property type="entry name" value="Cu-oxidase_2nd"/>
</dbReference>
<evidence type="ECO:0000259" key="3">
    <source>
        <dbReference type="Pfam" id="PF07731"/>
    </source>
</evidence>
<evidence type="ECO:0000259" key="4">
    <source>
        <dbReference type="Pfam" id="PF07732"/>
    </source>
</evidence>